<feature type="transmembrane region" description="Helical" evidence="5">
    <location>
        <begin position="199"/>
        <end position="215"/>
    </location>
</feature>
<dbReference type="InterPro" id="IPR021797">
    <property type="entry name" value="Wzy_C_2"/>
</dbReference>
<feature type="transmembrane region" description="Helical" evidence="5">
    <location>
        <begin position="27"/>
        <end position="45"/>
    </location>
</feature>
<name>E6PNT7_9ZZZZ</name>
<evidence type="ECO:0000256" key="2">
    <source>
        <dbReference type="ARBA" id="ARBA00022692"/>
    </source>
</evidence>
<keyword evidence="4 5" id="KW-0472">Membrane</keyword>
<dbReference type="Pfam" id="PF11846">
    <property type="entry name" value="Wzy_C_2"/>
    <property type="match status" value="1"/>
</dbReference>
<reference evidence="9" key="1">
    <citation type="submission" date="2009-10" db="EMBL/GenBank/DDBJ databases">
        <title>Diversity of trophic interactions inside an arsenic-rich microbial ecosystem.</title>
        <authorList>
            <person name="Bertin P.N."/>
            <person name="Heinrich-Salmeron A."/>
            <person name="Pelletier E."/>
            <person name="Goulhen-Chollet F."/>
            <person name="Arsene-Ploetze F."/>
            <person name="Gallien S."/>
            <person name="Calteau A."/>
            <person name="Vallenet D."/>
            <person name="Casiot C."/>
            <person name="Chane-Woon-Ming B."/>
            <person name="Giloteaux L."/>
            <person name="Barakat M."/>
            <person name="Bonnefoy V."/>
            <person name="Bruneel O."/>
            <person name="Chandler M."/>
            <person name="Cleiss J."/>
            <person name="Duran R."/>
            <person name="Elbaz-Poulichet F."/>
            <person name="Fonknechten N."/>
            <person name="Lauga B."/>
            <person name="Mornico D."/>
            <person name="Ortet P."/>
            <person name="Schaeffer C."/>
            <person name="Siguier P."/>
            <person name="Alexander Thil Smith A."/>
            <person name="Van Dorsselaer A."/>
            <person name="Weissenbach J."/>
            <person name="Medigue C."/>
            <person name="Le Paslier D."/>
        </authorList>
    </citation>
    <scope>NUCLEOTIDE SEQUENCE</scope>
</reference>
<dbReference type="InterPro" id="IPR031726">
    <property type="entry name" value="PglL_A"/>
</dbReference>
<accession>E6PNT7</accession>
<feature type="transmembrane region" description="Helical" evidence="5">
    <location>
        <begin position="462"/>
        <end position="482"/>
    </location>
</feature>
<evidence type="ECO:0000313" key="9">
    <source>
        <dbReference type="EMBL" id="CBH96589.1"/>
    </source>
</evidence>
<dbReference type="Pfam" id="PF15864">
    <property type="entry name" value="PglL_A"/>
    <property type="match status" value="1"/>
</dbReference>
<feature type="transmembrane region" description="Helical" evidence="5">
    <location>
        <begin position="360"/>
        <end position="386"/>
    </location>
</feature>
<dbReference type="InterPro" id="IPR051533">
    <property type="entry name" value="WaaL-like"/>
</dbReference>
<comment type="caution">
    <text evidence="9">The sequence shown here is derived from an EMBL/GenBank/DDBJ whole genome shotgun (WGS) entry which is preliminary data.</text>
</comment>
<evidence type="ECO:0000256" key="1">
    <source>
        <dbReference type="ARBA" id="ARBA00004141"/>
    </source>
</evidence>
<organism evidence="9">
    <name type="scientific">mine drainage metagenome</name>
    <dbReference type="NCBI Taxonomy" id="410659"/>
    <lineage>
        <taxon>unclassified sequences</taxon>
        <taxon>metagenomes</taxon>
        <taxon>ecological metagenomes</taxon>
    </lineage>
</organism>
<evidence type="ECO:0000256" key="5">
    <source>
        <dbReference type="SAM" id="Phobius"/>
    </source>
</evidence>
<feature type="transmembrane region" description="Helical" evidence="5">
    <location>
        <begin position="244"/>
        <end position="261"/>
    </location>
</feature>
<dbReference type="GO" id="GO:0016020">
    <property type="term" value="C:membrane"/>
    <property type="evidence" value="ECO:0007669"/>
    <property type="project" value="UniProtKB-SubCell"/>
</dbReference>
<feature type="transmembrane region" description="Helical" evidence="5">
    <location>
        <begin position="111"/>
        <end position="130"/>
    </location>
</feature>
<comment type="subcellular location">
    <subcellularLocation>
        <location evidence="1">Membrane</location>
        <topology evidence="1">Multi-pass membrane protein</topology>
    </subcellularLocation>
</comment>
<proteinExistence type="predicted"/>
<protein>
    <submittedName>
        <fullName evidence="9">Putative O-Antigen Polymerase</fullName>
    </submittedName>
</protein>
<feature type="transmembrane region" description="Helical" evidence="5">
    <location>
        <begin position="85"/>
        <end position="105"/>
    </location>
</feature>
<evidence type="ECO:0000259" key="7">
    <source>
        <dbReference type="Pfam" id="PF11846"/>
    </source>
</evidence>
<dbReference type="EMBL" id="CABM01000028">
    <property type="protein sequence ID" value="CBH96589.1"/>
    <property type="molecule type" value="Genomic_DNA"/>
</dbReference>
<feature type="transmembrane region" description="Helical" evidence="5">
    <location>
        <begin position="425"/>
        <end position="450"/>
    </location>
</feature>
<dbReference type="Pfam" id="PF04932">
    <property type="entry name" value="Wzy_C"/>
    <property type="match status" value="1"/>
</dbReference>
<evidence type="ECO:0000256" key="3">
    <source>
        <dbReference type="ARBA" id="ARBA00022989"/>
    </source>
</evidence>
<feature type="domain" description="Protein glycosylation ligase" evidence="8">
    <location>
        <begin position="190"/>
        <end position="211"/>
    </location>
</feature>
<feature type="transmembrane region" description="Helical" evidence="5">
    <location>
        <begin position="398"/>
        <end position="419"/>
    </location>
</feature>
<feature type="transmembrane region" description="Helical" evidence="5">
    <location>
        <begin position="57"/>
        <end position="78"/>
    </location>
</feature>
<dbReference type="PANTHER" id="PTHR37422:SF21">
    <property type="entry name" value="EXOQ-LIKE PROTEIN"/>
    <property type="match status" value="1"/>
</dbReference>
<dbReference type="PANTHER" id="PTHR37422">
    <property type="entry name" value="TEICHURONIC ACID BIOSYNTHESIS PROTEIN TUAE"/>
    <property type="match status" value="1"/>
</dbReference>
<keyword evidence="2 5" id="KW-0812">Transmembrane</keyword>
<feature type="transmembrane region" description="Helical" evidence="5">
    <location>
        <begin position="137"/>
        <end position="161"/>
    </location>
</feature>
<feature type="transmembrane region" description="Helical" evidence="5">
    <location>
        <begin position="268"/>
        <end position="286"/>
    </location>
</feature>
<keyword evidence="3 5" id="KW-1133">Transmembrane helix</keyword>
<feature type="domain" description="Virulence factor membrane-bound polymerase C-terminal" evidence="7">
    <location>
        <begin position="413"/>
        <end position="589"/>
    </location>
</feature>
<evidence type="ECO:0000256" key="4">
    <source>
        <dbReference type="ARBA" id="ARBA00023136"/>
    </source>
</evidence>
<evidence type="ECO:0000259" key="6">
    <source>
        <dbReference type="Pfam" id="PF04932"/>
    </source>
</evidence>
<feature type="domain" description="O-antigen ligase-related" evidence="6">
    <location>
        <begin position="227"/>
        <end position="374"/>
    </location>
</feature>
<gene>
    <name evidence="9" type="ORF">CARN2_1449</name>
</gene>
<dbReference type="AlphaFoldDB" id="E6PNT7"/>
<sequence>MTASAHAQRPRIDASAAPAPAHAGSRYALPGQVLLVLALALPFFWPYDPGPSAKTGTMLLAAGLWSLTLVAAAAAGWLPRLGTAVWGFVVLAAVIAAQTLAGRLAYPGQGWMAVLLLLGAALVAGLGLGLSRQTAWLRLACTALLAQGLVQGFIGLVQFSLWQMPALGQWFNAHAAWFYQIISFPGDGRIYGNLRQPNHYATAVAMGFAGLAGLAPRLRLRTVWTFSAMLAWALVVSGSRTGTVHVFVVAMLVALAVPGAWRNRHWQALLAAPLLYAAWWLVLHEADHFGWISYLDAVTRQLDQPVNARSIIWRNAWQVFQMHPISGWGWGQIGWGLEQTTLAGHLHPLPLDNIDNAHDLILQLLAETGVAGTLPVLVAALVWLWQVVQPWRVGLAGAARRIALLPGLMTASFIGLHSLVEYPLWYAYFLLAFAFALGWAEGAAAPAQLVPAQWKRPNLGPWRSAGIAAGVLALLFTFKAAIDYTRTAEVYSGDPPNSLAARSTALRDDWFFLPLAQFTEAASVLPSPDASRGDLLADLALLDRSSHAWGDPGLLSRRMIVLLRLGETQKALDLARYTAHAFWRYAPQTARNFDALAAEAGLQNNPNVARIMAVLHKAPVLRRIVVPRQ</sequence>
<evidence type="ECO:0000259" key="8">
    <source>
        <dbReference type="Pfam" id="PF15864"/>
    </source>
</evidence>
<dbReference type="InterPro" id="IPR007016">
    <property type="entry name" value="O-antigen_ligase-rel_domated"/>
</dbReference>